<comment type="caution">
    <text evidence="3">The sequence shown here is derived from an EMBL/GenBank/DDBJ whole genome shotgun (WGS) entry which is preliminary data.</text>
</comment>
<dbReference type="GO" id="GO:0072344">
    <property type="term" value="P:rescue of stalled ribosome"/>
    <property type="evidence" value="ECO:0007669"/>
    <property type="project" value="TreeGrafter"/>
</dbReference>
<name>A0A8H8XAK9_9GAMM</name>
<sequence>MLVMPKNTLFKPNDVAIHAIRSRGKGGQNVNKVNTGIHLRFDIKASSLTNENKEKLLKLNDIRLSKEGIIVIKADNFRTQEKNRLEALKRLNLLLTKTFKVPKIRKPTKISKAALAKQIEQKIQRSKIKQTRKKVRF</sequence>
<dbReference type="AlphaFoldDB" id="A0A8H8XAK9"/>
<evidence type="ECO:0000313" key="4">
    <source>
        <dbReference type="Proteomes" id="UP000643672"/>
    </source>
</evidence>
<reference evidence="3 4" key="1">
    <citation type="submission" date="2020-05" db="EMBL/GenBank/DDBJ databases">
        <authorList>
            <person name="Petersen J."/>
            <person name="Sayavedra L."/>
        </authorList>
    </citation>
    <scope>NUCLEOTIDE SEQUENCE [LARGE SCALE GENOMIC DNA]</scope>
    <source>
        <strain evidence="3">B thermophilus SOXS</strain>
    </source>
</reference>
<evidence type="ECO:0000259" key="2">
    <source>
        <dbReference type="PROSITE" id="PS00745"/>
    </source>
</evidence>
<evidence type="ECO:0000313" key="3">
    <source>
        <dbReference type="EMBL" id="CAB5495055.1"/>
    </source>
</evidence>
<organism evidence="3 4">
    <name type="scientific">Bathymodiolus thermophilus thioautotrophic gill symbiont</name>
    <dbReference type="NCBI Taxonomy" id="2360"/>
    <lineage>
        <taxon>Bacteria</taxon>
        <taxon>Pseudomonadati</taxon>
        <taxon>Pseudomonadota</taxon>
        <taxon>Gammaproteobacteria</taxon>
        <taxon>sulfur-oxidizing symbionts</taxon>
    </lineage>
</organism>
<proteinExistence type="inferred from homology"/>
<dbReference type="InterPro" id="IPR045853">
    <property type="entry name" value="Pep_chain_release_fac_I_sf"/>
</dbReference>
<accession>A0A8H8XAK9</accession>
<protein>
    <submittedName>
        <fullName evidence="3">Peptidyl-tRNA hydrolase ArfB (EC)</fullName>
        <ecNumber evidence="3">3.1.1.29</ecNumber>
    </submittedName>
</protein>
<evidence type="ECO:0000256" key="1">
    <source>
        <dbReference type="ARBA" id="ARBA00010835"/>
    </source>
</evidence>
<dbReference type="EC" id="3.1.1.29" evidence="3"/>
<feature type="domain" description="Prokaryotic-type class I peptide chain release factors" evidence="2">
    <location>
        <begin position="21"/>
        <end position="37"/>
    </location>
</feature>
<dbReference type="SUPFAM" id="SSF75620">
    <property type="entry name" value="Release factor"/>
    <property type="match status" value="1"/>
</dbReference>
<gene>
    <name evidence="3" type="ORF">THERMOS_219</name>
</gene>
<dbReference type="RefSeq" id="WP_202762548.1">
    <property type="nucleotide sequence ID" value="NZ_CAESAQ020000017.1"/>
</dbReference>
<dbReference type="Gene3D" id="3.30.160.20">
    <property type="match status" value="1"/>
</dbReference>
<dbReference type="PANTHER" id="PTHR47814">
    <property type="entry name" value="PEPTIDYL-TRNA HYDROLASE ARFB"/>
    <property type="match status" value="1"/>
</dbReference>
<dbReference type="GO" id="GO:0004045">
    <property type="term" value="F:peptidyl-tRNA hydrolase activity"/>
    <property type="evidence" value="ECO:0007669"/>
    <property type="project" value="UniProtKB-EC"/>
</dbReference>
<dbReference type="Pfam" id="PF00472">
    <property type="entry name" value="RF-1"/>
    <property type="match status" value="1"/>
</dbReference>
<dbReference type="PANTHER" id="PTHR47814:SF1">
    <property type="entry name" value="PEPTIDYL-TRNA HYDROLASE ARFB"/>
    <property type="match status" value="1"/>
</dbReference>
<dbReference type="Proteomes" id="UP000643672">
    <property type="component" value="Unassembled WGS sequence"/>
</dbReference>
<dbReference type="GO" id="GO:0043022">
    <property type="term" value="F:ribosome binding"/>
    <property type="evidence" value="ECO:0007669"/>
    <property type="project" value="TreeGrafter"/>
</dbReference>
<comment type="similarity">
    <text evidence="1">Belongs to the prokaryotic/mitochondrial release factor family.</text>
</comment>
<dbReference type="GO" id="GO:0003747">
    <property type="term" value="F:translation release factor activity"/>
    <property type="evidence" value="ECO:0007669"/>
    <property type="project" value="InterPro"/>
</dbReference>
<dbReference type="NCBIfam" id="NF006718">
    <property type="entry name" value="PRK09256.1"/>
    <property type="match status" value="1"/>
</dbReference>
<keyword evidence="3" id="KW-0378">Hydrolase</keyword>
<dbReference type="InterPro" id="IPR000352">
    <property type="entry name" value="Pep_chain_release_fac_I"/>
</dbReference>
<dbReference type="EMBL" id="CAESAQ020000017">
    <property type="protein sequence ID" value="CAB5495055.1"/>
    <property type="molecule type" value="Genomic_DNA"/>
</dbReference>
<dbReference type="PROSITE" id="PS00745">
    <property type="entry name" value="RF_PROK_I"/>
    <property type="match status" value="1"/>
</dbReference>
<keyword evidence="4" id="KW-1185">Reference proteome</keyword>